<proteinExistence type="predicted"/>
<dbReference type="AlphaFoldDB" id="A0AA87YZB1"/>
<sequence length="108" mass="11927">MNQGPRVNEVPPRAQPVPPIVPPVPEAQPEVQPEVQPEIPQNVNIPMAPVGRQVNLQPVREDLFHGLAGFCDRVSYNVLQQRDPCRSTGRIHELQTRVDDGNGGRKGV</sequence>
<protein>
    <submittedName>
        <fullName evidence="2">Uncharacterized protein</fullName>
    </submittedName>
</protein>
<evidence type="ECO:0000313" key="2">
    <source>
        <dbReference type="EMBL" id="GMN25412.1"/>
    </source>
</evidence>
<feature type="compositionally biased region" description="Pro residues" evidence="1">
    <location>
        <begin position="13"/>
        <end position="26"/>
    </location>
</feature>
<keyword evidence="3" id="KW-1185">Reference proteome</keyword>
<name>A0AA87YZB1_FICCA</name>
<feature type="region of interest" description="Disordered" evidence="1">
    <location>
        <begin position="1"/>
        <end position="35"/>
    </location>
</feature>
<dbReference type="Proteomes" id="UP001187192">
    <property type="component" value="Unassembled WGS sequence"/>
</dbReference>
<organism evidence="2 3">
    <name type="scientific">Ficus carica</name>
    <name type="common">Common fig</name>
    <dbReference type="NCBI Taxonomy" id="3494"/>
    <lineage>
        <taxon>Eukaryota</taxon>
        <taxon>Viridiplantae</taxon>
        <taxon>Streptophyta</taxon>
        <taxon>Embryophyta</taxon>
        <taxon>Tracheophyta</taxon>
        <taxon>Spermatophyta</taxon>
        <taxon>Magnoliopsida</taxon>
        <taxon>eudicotyledons</taxon>
        <taxon>Gunneridae</taxon>
        <taxon>Pentapetalae</taxon>
        <taxon>rosids</taxon>
        <taxon>fabids</taxon>
        <taxon>Rosales</taxon>
        <taxon>Moraceae</taxon>
        <taxon>Ficeae</taxon>
        <taxon>Ficus</taxon>
    </lineage>
</organism>
<gene>
    <name evidence="2" type="ORF">TIFTF001_050379</name>
</gene>
<comment type="caution">
    <text evidence="2">The sequence shown here is derived from an EMBL/GenBank/DDBJ whole genome shotgun (WGS) entry which is preliminary data.</text>
</comment>
<dbReference type="EMBL" id="BTGU01008180">
    <property type="protein sequence ID" value="GMN25412.1"/>
    <property type="molecule type" value="Genomic_DNA"/>
</dbReference>
<evidence type="ECO:0000256" key="1">
    <source>
        <dbReference type="SAM" id="MobiDB-lite"/>
    </source>
</evidence>
<reference evidence="2" key="1">
    <citation type="submission" date="2023-07" db="EMBL/GenBank/DDBJ databases">
        <title>draft genome sequence of fig (Ficus carica).</title>
        <authorList>
            <person name="Takahashi T."/>
            <person name="Nishimura K."/>
        </authorList>
    </citation>
    <scope>NUCLEOTIDE SEQUENCE</scope>
</reference>
<evidence type="ECO:0000313" key="3">
    <source>
        <dbReference type="Proteomes" id="UP001187192"/>
    </source>
</evidence>
<accession>A0AA87YZB1</accession>